<dbReference type="Pfam" id="PF01694">
    <property type="entry name" value="Rhomboid"/>
    <property type="match status" value="1"/>
</dbReference>
<dbReference type="AlphaFoldDB" id="A0A3S2Y4G8"/>
<dbReference type="Gene3D" id="1.20.1540.10">
    <property type="entry name" value="Rhomboid-like"/>
    <property type="match status" value="1"/>
</dbReference>
<dbReference type="GO" id="GO:0016020">
    <property type="term" value="C:membrane"/>
    <property type="evidence" value="ECO:0007669"/>
    <property type="project" value="UniProtKB-SubCell"/>
</dbReference>
<keyword evidence="5 7" id="KW-1133">Transmembrane helix</keyword>
<feature type="domain" description="Peptidase S54 rhomboid" evidence="8">
    <location>
        <begin position="199"/>
        <end position="335"/>
    </location>
</feature>
<dbReference type="InterPro" id="IPR035952">
    <property type="entry name" value="Rhomboid-like_sf"/>
</dbReference>
<keyword evidence="4" id="KW-0378">Hydrolase</keyword>
<keyword evidence="3 7" id="KW-0812">Transmembrane</keyword>
<evidence type="ECO:0000256" key="4">
    <source>
        <dbReference type="ARBA" id="ARBA00022801"/>
    </source>
</evidence>
<protein>
    <submittedName>
        <fullName evidence="9">Rhomboid family intramembrane serine protease</fullName>
    </submittedName>
</protein>
<keyword evidence="9" id="KW-0645">Protease</keyword>
<evidence type="ECO:0000256" key="2">
    <source>
        <dbReference type="ARBA" id="ARBA00009045"/>
    </source>
</evidence>
<dbReference type="InterPro" id="IPR022764">
    <property type="entry name" value="Peptidase_S54_rhomboid_dom"/>
</dbReference>
<evidence type="ECO:0000256" key="1">
    <source>
        <dbReference type="ARBA" id="ARBA00004141"/>
    </source>
</evidence>
<feature type="transmembrane region" description="Helical" evidence="7">
    <location>
        <begin position="158"/>
        <end position="178"/>
    </location>
</feature>
<dbReference type="OrthoDB" id="9778341at2"/>
<feature type="transmembrane region" description="Helical" evidence="7">
    <location>
        <begin position="348"/>
        <end position="366"/>
    </location>
</feature>
<evidence type="ECO:0000256" key="5">
    <source>
        <dbReference type="ARBA" id="ARBA00022989"/>
    </source>
</evidence>
<organism evidence="9 10">
    <name type="scientific">Mucilaginibacter limnophilus</name>
    <dbReference type="NCBI Taxonomy" id="1932778"/>
    <lineage>
        <taxon>Bacteria</taxon>
        <taxon>Pseudomonadati</taxon>
        <taxon>Bacteroidota</taxon>
        <taxon>Sphingobacteriia</taxon>
        <taxon>Sphingobacteriales</taxon>
        <taxon>Sphingobacteriaceae</taxon>
        <taxon>Mucilaginibacter</taxon>
    </lineage>
</organism>
<evidence type="ECO:0000256" key="3">
    <source>
        <dbReference type="ARBA" id="ARBA00022692"/>
    </source>
</evidence>
<comment type="similarity">
    <text evidence="2">Belongs to the peptidase S54 family.</text>
</comment>
<name>A0A3S2Y4G8_9SPHI</name>
<feature type="transmembrane region" description="Helical" evidence="7">
    <location>
        <begin position="238"/>
        <end position="258"/>
    </location>
</feature>
<comment type="caution">
    <text evidence="9">The sequence shown here is derived from an EMBL/GenBank/DDBJ whole genome shotgun (WGS) entry which is preliminary data.</text>
</comment>
<evidence type="ECO:0000256" key="7">
    <source>
        <dbReference type="SAM" id="Phobius"/>
    </source>
</evidence>
<dbReference type="GO" id="GO:0004252">
    <property type="term" value="F:serine-type endopeptidase activity"/>
    <property type="evidence" value="ECO:0007669"/>
    <property type="project" value="InterPro"/>
</dbReference>
<proteinExistence type="inferred from homology"/>
<evidence type="ECO:0000256" key="6">
    <source>
        <dbReference type="ARBA" id="ARBA00023136"/>
    </source>
</evidence>
<dbReference type="PANTHER" id="PTHR43731">
    <property type="entry name" value="RHOMBOID PROTEASE"/>
    <property type="match status" value="1"/>
</dbReference>
<feature type="transmembrane region" description="Helical" evidence="7">
    <location>
        <begin position="264"/>
        <end position="283"/>
    </location>
</feature>
<dbReference type="EMBL" id="SACK01000002">
    <property type="protein sequence ID" value="RVU01797.1"/>
    <property type="molecule type" value="Genomic_DNA"/>
</dbReference>
<dbReference type="RefSeq" id="WP_127704161.1">
    <property type="nucleotide sequence ID" value="NZ_SACK01000002.1"/>
</dbReference>
<keyword evidence="10" id="KW-1185">Reference proteome</keyword>
<dbReference type="GO" id="GO:0006508">
    <property type="term" value="P:proteolysis"/>
    <property type="evidence" value="ECO:0007669"/>
    <property type="project" value="UniProtKB-KW"/>
</dbReference>
<accession>A0A3S2Y4G8</accession>
<reference evidence="9 10" key="1">
    <citation type="submission" date="2019-01" db="EMBL/GenBank/DDBJ databases">
        <authorList>
            <person name="Chen W.-M."/>
        </authorList>
    </citation>
    <scope>NUCLEOTIDE SEQUENCE [LARGE SCALE GENOMIC DNA]</scope>
    <source>
        <strain evidence="9 10">YBJ-36</strain>
    </source>
</reference>
<comment type="subcellular location">
    <subcellularLocation>
        <location evidence="1">Membrane</location>
        <topology evidence="1">Multi-pass membrane protein</topology>
    </subcellularLocation>
</comment>
<evidence type="ECO:0000259" key="8">
    <source>
        <dbReference type="Pfam" id="PF01694"/>
    </source>
</evidence>
<dbReference type="Proteomes" id="UP000282759">
    <property type="component" value="Unassembled WGS sequence"/>
</dbReference>
<keyword evidence="6 7" id="KW-0472">Membrane</keyword>
<dbReference type="SUPFAM" id="SSF144091">
    <property type="entry name" value="Rhomboid-like"/>
    <property type="match status" value="1"/>
</dbReference>
<sequence length="490" mass="54943">MAFGFSPKHEVEIQLNGFNQRRYIAIALIAAEQLKWNVNYLSNNGLIAYTRKSLFTWNSEFKFTVKDDTAVISSESTGSEIFDWGKNKKKVEAFLDTYDQLQSSITEEQIEQKLAEVADIIVADSEDILIAPPKTSGEKLKGVLSLFIPKGNYFITPILINLNILIFILMTITGINIIEPDTQSLLKWGANFKPLTLGGEWWRLLTSTFIHIGIIHLLLNMYALLYIGMLLERYLGKLRFAIAYLITGIFASLTSLWWHNFTVSAGASGAIFGLYGVFLAMLTTNFIDKNVRKEMLSSIGIFVFYNLVYGIKAGIDNAAHIGGLLSGILVGYSLYPSIINNTNLKLKHLILSGLIIITLGVSAVIINKMPNTTVSYDAMMAQFTQNEKIAIDVLNTAKGKSDQQIADGLKEQGLTNWNKNLALLKETKKLDLPDVLKERIDILTRYCELRVKAYTFMIKSLEEKTLDYDPIIDSCNTAINQIITESQNQQ</sequence>
<dbReference type="InterPro" id="IPR050925">
    <property type="entry name" value="Rhomboid_protease_S54"/>
</dbReference>
<feature type="transmembrane region" description="Helical" evidence="7">
    <location>
        <begin position="318"/>
        <end position="336"/>
    </location>
</feature>
<dbReference type="PANTHER" id="PTHR43731:SF14">
    <property type="entry name" value="PRESENILIN-ASSOCIATED RHOMBOID-LIKE PROTEIN, MITOCHONDRIAL"/>
    <property type="match status" value="1"/>
</dbReference>
<evidence type="ECO:0000313" key="10">
    <source>
        <dbReference type="Proteomes" id="UP000282759"/>
    </source>
</evidence>
<evidence type="ECO:0000313" key="9">
    <source>
        <dbReference type="EMBL" id="RVU01797.1"/>
    </source>
</evidence>
<gene>
    <name evidence="9" type="ORF">EOD41_07515</name>
</gene>
<feature type="transmembrane region" description="Helical" evidence="7">
    <location>
        <begin position="209"/>
        <end position="231"/>
    </location>
</feature>